<protein>
    <submittedName>
        <fullName evidence="2">Uncharacterized protein</fullName>
    </submittedName>
</protein>
<dbReference type="Proteomes" id="UP000246702">
    <property type="component" value="Unassembled WGS sequence"/>
</dbReference>
<accession>A0A317X4R8</accession>
<evidence type="ECO:0000313" key="3">
    <source>
        <dbReference type="Proteomes" id="UP000246702"/>
    </source>
</evidence>
<keyword evidence="1" id="KW-1133">Transmembrane helix</keyword>
<dbReference type="GeneID" id="37109228"/>
<gene>
    <name evidence="2" type="ORF">BO94DRAFT_347458</name>
</gene>
<dbReference type="RefSeq" id="XP_025470375.1">
    <property type="nucleotide sequence ID" value="XM_025607085.1"/>
</dbReference>
<dbReference type="AlphaFoldDB" id="A0A317X4R8"/>
<keyword evidence="1" id="KW-0812">Transmembrane</keyword>
<dbReference type="EMBL" id="MSFK01000006">
    <property type="protein sequence ID" value="PWY93614.1"/>
    <property type="molecule type" value="Genomic_DNA"/>
</dbReference>
<name>A0A317X4R8_9EURO</name>
<evidence type="ECO:0000256" key="1">
    <source>
        <dbReference type="SAM" id="Phobius"/>
    </source>
</evidence>
<proteinExistence type="predicted"/>
<feature type="transmembrane region" description="Helical" evidence="1">
    <location>
        <begin position="67"/>
        <end position="90"/>
    </location>
</feature>
<comment type="caution">
    <text evidence="2">The sequence shown here is derived from an EMBL/GenBank/DDBJ whole genome shotgun (WGS) entry which is preliminary data.</text>
</comment>
<keyword evidence="1" id="KW-0472">Membrane</keyword>
<sequence>MEKTVENYKIPRLLPMMRYVLRLACAWTGIVLWNAVPVAGVGCSVISKYSFRKLLSIRGFFTLAKAVFYPKFATTMPGFTAYGSMCWLIYRLSYARAHTGSNG</sequence>
<evidence type="ECO:0000313" key="2">
    <source>
        <dbReference type="EMBL" id="PWY93614.1"/>
    </source>
</evidence>
<organism evidence="2 3">
    <name type="scientific">Aspergillus sclerotioniger CBS 115572</name>
    <dbReference type="NCBI Taxonomy" id="1450535"/>
    <lineage>
        <taxon>Eukaryota</taxon>
        <taxon>Fungi</taxon>
        <taxon>Dikarya</taxon>
        <taxon>Ascomycota</taxon>
        <taxon>Pezizomycotina</taxon>
        <taxon>Eurotiomycetes</taxon>
        <taxon>Eurotiomycetidae</taxon>
        <taxon>Eurotiales</taxon>
        <taxon>Aspergillaceae</taxon>
        <taxon>Aspergillus</taxon>
        <taxon>Aspergillus subgen. Circumdati</taxon>
    </lineage>
</organism>
<keyword evidence="3" id="KW-1185">Reference proteome</keyword>
<feature type="transmembrane region" description="Helical" evidence="1">
    <location>
        <begin position="20"/>
        <end position="47"/>
    </location>
</feature>
<reference evidence="2 3" key="1">
    <citation type="submission" date="2016-12" db="EMBL/GenBank/DDBJ databases">
        <title>The genomes of Aspergillus section Nigri reveals drivers in fungal speciation.</title>
        <authorList>
            <consortium name="DOE Joint Genome Institute"/>
            <person name="Vesth T.C."/>
            <person name="Nybo J."/>
            <person name="Theobald S."/>
            <person name="Brandl J."/>
            <person name="Frisvad J.C."/>
            <person name="Nielsen K.F."/>
            <person name="Lyhne E.K."/>
            <person name="Kogle M.E."/>
            <person name="Kuo A."/>
            <person name="Riley R."/>
            <person name="Clum A."/>
            <person name="Nolan M."/>
            <person name="Lipzen A."/>
            <person name="Salamov A."/>
            <person name="Henrissat B."/>
            <person name="Wiebenga A."/>
            <person name="De Vries R.P."/>
            <person name="Grigoriev I.V."/>
            <person name="Mortensen U.H."/>
            <person name="Andersen M.R."/>
            <person name="Baker S.E."/>
        </authorList>
    </citation>
    <scope>NUCLEOTIDE SEQUENCE [LARGE SCALE GENOMIC DNA]</scope>
    <source>
        <strain evidence="2 3">CBS 115572</strain>
    </source>
</reference>